<dbReference type="InterPro" id="IPR036412">
    <property type="entry name" value="HAD-like_sf"/>
</dbReference>
<dbReference type="Pfam" id="PF01814">
    <property type="entry name" value="Hemerythrin"/>
    <property type="match status" value="1"/>
</dbReference>
<dbReference type="AlphaFoldDB" id="A0A1D7QLU1"/>
<evidence type="ECO:0000259" key="1">
    <source>
        <dbReference type="Pfam" id="PF01814"/>
    </source>
</evidence>
<gene>
    <name evidence="2" type="ORF">BFS30_22190</name>
</gene>
<dbReference type="GO" id="GO:0005886">
    <property type="term" value="C:plasma membrane"/>
    <property type="evidence" value="ECO:0007669"/>
    <property type="project" value="TreeGrafter"/>
</dbReference>
<organism evidence="2 3">
    <name type="scientific">Pedobacter steynii</name>
    <dbReference type="NCBI Taxonomy" id="430522"/>
    <lineage>
        <taxon>Bacteria</taxon>
        <taxon>Pseudomonadati</taxon>
        <taxon>Bacteroidota</taxon>
        <taxon>Sphingobacteriia</taxon>
        <taxon>Sphingobacteriales</taxon>
        <taxon>Sphingobacteriaceae</taxon>
        <taxon>Pedobacter</taxon>
    </lineage>
</organism>
<dbReference type="SUPFAM" id="SSF56784">
    <property type="entry name" value="HAD-like"/>
    <property type="match status" value="1"/>
</dbReference>
<dbReference type="InterPro" id="IPR012312">
    <property type="entry name" value="Hemerythrin-like"/>
</dbReference>
<accession>A0A1D7QLU1</accession>
<dbReference type="PANTHER" id="PTHR39966:SF1">
    <property type="entry name" value="HEMERYTHRIN-LIKE DOMAIN-CONTAINING PROTEIN"/>
    <property type="match status" value="1"/>
</dbReference>
<protein>
    <recommendedName>
        <fullName evidence="1">Hemerythrin-like domain-containing protein</fullName>
    </recommendedName>
</protein>
<feature type="domain" description="Hemerythrin-like" evidence="1">
    <location>
        <begin position="183"/>
        <end position="312"/>
    </location>
</feature>
<dbReference type="CDD" id="cd12108">
    <property type="entry name" value="Hr-like"/>
    <property type="match status" value="1"/>
</dbReference>
<dbReference type="KEGG" id="psty:BFS30_22190"/>
<dbReference type="InterPro" id="IPR023214">
    <property type="entry name" value="HAD_sf"/>
</dbReference>
<dbReference type="PANTHER" id="PTHR39966">
    <property type="entry name" value="BLL2471 PROTEIN-RELATED"/>
    <property type="match status" value="1"/>
</dbReference>
<dbReference type="Proteomes" id="UP000094313">
    <property type="component" value="Chromosome"/>
</dbReference>
<reference evidence="2 3" key="1">
    <citation type="submission" date="2016-08" db="EMBL/GenBank/DDBJ databases">
        <authorList>
            <person name="Seilhamer J.J."/>
        </authorList>
    </citation>
    <scope>NUCLEOTIDE SEQUENCE [LARGE SCALE GENOMIC DNA]</scope>
    <source>
        <strain evidence="2 3">DX4</strain>
    </source>
</reference>
<dbReference type="EMBL" id="CP017141">
    <property type="protein sequence ID" value="AOM79627.1"/>
    <property type="molecule type" value="Genomic_DNA"/>
</dbReference>
<name>A0A1D7QLU1_9SPHI</name>
<dbReference type="Pfam" id="PF00702">
    <property type="entry name" value="Hydrolase"/>
    <property type="match status" value="1"/>
</dbReference>
<evidence type="ECO:0000313" key="3">
    <source>
        <dbReference type="Proteomes" id="UP000094313"/>
    </source>
</evidence>
<dbReference type="Gene3D" id="3.40.50.1000">
    <property type="entry name" value="HAD superfamily/HAD-like"/>
    <property type="match status" value="1"/>
</dbReference>
<evidence type="ECO:0000313" key="2">
    <source>
        <dbReference type="EMBL" id="AOM79627.1"/>
    </source>
</evidence>
<sequence>MLNFGYAKFQKFSITKTTQNMKAITTVFIDIRDTLGYIDRPGHLVLFKPSSIQFLQSLKNEMKVRIGVITNLPGNVSHEQGIEMLKNAGVLDYVNPGDVISSHEAGSEKPMANIYHFACEKLKVSPEESMYIGENLLEVVGAQAAGLQATLKPFPPAQDFIFKALPSGPESPTDSGRLAEVMMEEEHLVGKRIVGASAKISEKIAANQFVSMIALGNLVYLLQNFVDPFHHRKEEKILIPFAISRGYPKNKTAWILLEHDQGRNYFNAIEIAYHRLQNGDTIAFADLKLNLDGFVALYKQHGAREDNEFLPEACRLFSPQDDALLVNLFAKAGPPDLTPYLALIAQTESELEK</sequence>
<keyword evidence="3" id="KW-1185">Reference proteome</keyword>
<proteinExistence type="predicted"/>
<dbReference type="Gene3D" id="1.20.120.520">
    <property type="entry name" value="nmb1532 protein domain like"/>
    <property type="match status" value="1"/>
</dbReference>